<feature type="compositionally biased region" description="Low complexity" evidence="1">
    <location>
        <begin position="238"/>
        <end position="257"/>
    </location>
</feature>
<sequence length="420" mass="42895">MEELGARSGWATIKPVAGLDSGADCGQCKTLTLLYLPDGENVLKAALADSGGLSVSSSFEVSLLGAAGVVRKLEEVSGSYGSGRASKVDASANRSISSHRPLSWPRGGLCYPRCAGLSCPCQPGPRKLSSCLATGRPPLTQVRRTKAFEVSLLLGAGEGRTGEVVSGRYGGSPERKRDASASRSFSYRPTSPGLGAASATPGVRQLILLVSQVLGGCPGEPKGHGRRGERTASGEPISLLPSPQAPGLGAASPAPGSEYASFQLSQPTRGRRGVIRVCIEKSGLTHRARVYVQISLLAGPGVGLYYPRSTRCSSLCFPGPGKRVRGGQGAGRGRGGGGAGAATERAEAGCTGCPGKPADFHPVFPWACNEGALCCFRVAIGIPPGGSNTGRLPPSPPLLASGRPLLPQVCGIELSLSARS</sequence>
<dbReference type="AlphaFoldDB" id="A0A8B8T2V5"/>
<proteinExistence type="predicted"/>
<dbReference type="GeneID" id="116663763"/>
<organism evidence="2 3">
    <name type="scientific">Camelus ferus</name>
    <name type="common">Wild bactrian camel</name>
    <name type="synonym">Camelus bactrianus ferus</name>
    <dbReference type="NCBI Taxonomy" id="419612"/>
    <lineage>
        <taxon>Eukaryota</taxon>
        <taxon>Metazoa</taxon>
        <taxon>Chordata</taxon>
        <taxon>Craniata</taxon>
        <taxon>Vertebrata</taxon>
        <taxon>Euteleostomi</taxon>
        <taxon>Mammalia</taxon>
        <taxon>Eutheria</taxon>
        <taxon>Laurasiatheria</taxon>
        <taxon>Artiodactyla</taxon>
        <taxon>Tylopoda</taxon>
        <taxon>Camelidae</taxon>
        <taxon>Camelus</taxon>
    </lineage>
</organism>
<accession>A0A8B8T2V5</accession>
<keyword evidence="2" id="KW-1185">Reference proteome</keyword>
<dbReference type="KEGG" id="cfr:116663763"/>
<feature type="compositionally biased region" description="Basic and acidic residues" evidence="1">
    <location>
        <begin position="221"/>
        <end position="232"/>
    </location>
</feature>
<feature type="region of interest" description="Disordered" evidence="1">
    <location>
        <begin position="162"/>
        <end position="198"/>
    </location>
</feature>
<reference evidence="2" key="1">
    <citation type="submission" date="2025-05" db="UniProtKB">
        <authorList>
            <consortium name="RefSeq"/>
        </authorList>
    </citation>
    <scope>NUCLEOTIDE SEQUENCE [LARGE SCALE GENOMIC DNA]</scope>
</reference>
<feature type="region of interest" description="Disordered" evidence="1">
    <location>
        <begin position="218"/>
        <end position="265"/>
    </location>
</feature>
<reference evidence="3" key="2">
    <citation type="submission" date="2025-08" db="UniProtKB">
        <authorList>
            <consortium name="RefSeq"/>
        </authorList>
    </citation>
    <scope>IDENTIFICATION</scope>
    <source>
        <tissue evidence="3">Ear skin</tissue>
    </source>
</reference>
<protein>
    <submittedName>
        <fullName evidence="3">Translation initiation factor IF-2-like</fullName>
    </submittedName>
</protein>
<evidence type="ECO:0000256" key="1">
    <source>
        <dbReference type="SAM" id="MobiDB-lite"/>
    </source>
</evidence>
<evidence type="ECO:0000313" key="2">
    <source>
        <dbReference type="Proteomes" id="UP000694856"/>
    </source>
</evidence>
<evidence type="ECO:0000313" key="3">
    <source>
        <dbReference type="RefSeq" id="XP_032336373.1"/>
    </source>
</evidence>
<dbReference type="RefSeq" id="XP_032336373.1">
    <property type="nucleotide sequence ID" value="XM_032480482.1"/>
</dbReference>
<name>A0A8B8T2V5_CAMFR</name>
<dbReference type="Proteomes" id="UP000694856">
    <property type="component" value="Chromosome 1"/>
</dbReference>
<gene>
    <name evidence="3" type="primary">LOC116663763</name>
</gene>